<gene>
    <name evidence="1" type="ORF">DI533_11460</name>
</gene>
<comment type="caution">
    <text evidence="1">The sequence shown here is derived from an EMBL/GenBank/DDBJ whole genome shotgun (WGS) entry which is preliminary data.</text>
</comment>
<name>A0A2W5U356_CERSP</name>
<dbReference type="AlphaFoldDB" id="A0A2W5U356"/>
<reference evidence="1 2" key="1">
    <citation type="submission" date="2017-08" db="EMBL/GenBank/DDBJ databases">
        <title>Infants hospitalized years apart are colonized by the same room-sourced microbial strains.</title>
        <authorList>
            <person name="Brooks B."/>
            <person name="Olm M.R."/>
            <person name="Firek B.A."/>
            <person name="Baker R."/>
            <person name="Thomas B.C."/>
            <person name="Morowitz M.J."/>
            <person name="Banfield J.F."/>
        </authorList>
    </citation>
    <scope>NUCLEOTIDE SEQUENCE [LARGE SCALE GENOMIC DNA]</scope>
    <source>
        <strain evidence="1">S2_003_000_R2_11</strain>
    </source>
</reference>
<dbReference type="Proteomes" id="UP000248975">
    <property type="component" value="Unassembled WGS sequence"/>
</dbReference>
<evidence type="ECO:0000313" key="2">
    <source>
        <dbReference type="Proteomes" id="UP000248975"/>
    </source>
</evidence>
<proteinExistence type="predicted"/>
<dbReference type="SUPFAM" id="SSF52540">
    <property type="entry name" value="P-loop containing nucleoside triphosphate hydrolases"/>
    <property type="match status" value="1"/>
</dbReference>
<evidence type="ECO:0000313" key="1">
    <source>
        <dbReference type="EMBL" id="PZQ97773.1"/>
    </source>
</evidence>
<dbReference type="Gene3D" id="3.40.50.300">
    <property type="entry name" value="P-loop containing nucleotide triphosphate hydrolases"/>
    <property type="match status" value="1"/>
</dbReference>
<dbReference type="InterPro" id="IPR027417">
    <property type="entry name" value="P-loop_NTPase"/>
</dbReference>
<organism evidence="1 2">
    <name type="scientific">Cereibacter sphaeroides</name>
    <name type="common">Rhodobacter sphaeroides</name>
    <dbReference type="NCBI Taxonomy" id="1063"/>
    <lineage>
        <taxon>Bacteria</taxon>
        <taxon>Pseudomonadati</taxon>
        <taxon>Pseudomonadota</taxon>
        <taxon>Alphaproteobacteria</taxon>
        <taxon>Rhodobacterales</taxon>
        <taxon>Paracoccaceae</taxon>
        <taxon>Cereibacter</taxon>
    </lineage>
</organism>
<sequence length="463" mass="51530">MARFDSFVMLAGMRTGSNLLEAALNGLPGVICHGEVFNPHFIGKKDQMEFLGLGIAQRDADPLSMLHRLHSAGSISGFRLFRDHDPRILDTVLADPRCAKIVLTRNPVESYVSWKIAKATDQWKLTNPRNLKTATAAFDAAEFGEQLAATQQYLLRIQRDLQLRGQTAFYLDYEDIGDLAVLNGLAAFLGVPALDAMPEVKLKKQNPDAIEEKVSNPAEMAAALARVDWPSLGRTPNFEPRRGAALAAMRVASGAPLVFMPVRGGPEAEITDWLAGFGGGVESNFSQKDLRQWKRAHPGHRSFTVLRHPVARAHAVFCDQVLTDRMAEVRKVLIRQHEIDLLPPGQIQPLADHRAAFLGFLRFIRLNLAGQSNLRVDPHWASQTAIVQGFAQVQSPDVILRETELDRDLPWLAAFMNREMPVFMPGPAIAPHFLAEVYDDEVEAAARDAYQRDYIGFGFGRWR</sequence>
<dbReference type="EMBL" id="QFQS01000002">
    <property type="protein sequence ID" value="PZQ97773.1"/>
    <property type="molecule type" value="Genomic_DNA"/>
</dbReference>
<protein>
    <submittedName>
        <fullName evidence="1">Nodulation protein NodH</fullName>
    </submittedName>
</protein>
<accession>A0A2W5U356</accession>